<dbReference type="EMBL" id="BARU01007161">
    <property type="protein sequence ID" value="GAH42119.1"/>
    <property type="molecule type" value="Genomic_DNA"/>
</dbReference>
<accession>X1GKI0</accession>
<dbReference type="AlphaFoldDB" id="X1GKI0"/>
<organism evidence="1">
    <name type="scientific">marine sediment metagenome</name>
    <dbReference type="NCBI Taxonomy" id="412755"/>
    <lineage>
        <taxon>unclassified sequences</taxon>
        <taxon>metagenomes</taxon>
        <taxon>ecological metagenomes</taxon>
    </lineage>
</organism>
<proteinExistence type="predicted"/>
<protein>
    <submittedName>
        <fullName evidence="1">Uncharacterized protein</fullName>
    </submittedName>
</protein>
<reference evidence="1" key="1">
    <citation type="journal article" date="2014" name="Front. Microbiol.">
        <title>High frequency of phylogenetically diverse reductive dehalogenase-homologous genes in deep subseafloor sedimentary metagenomes.</title>
        <authorList>
            <person name="Kawai M."/>
            <person name="Futagami T."/>
            <person name="Toyoda A."/>
            <person name="Takaki Y."/>
            <person name="Nishi S."/>
            <person name="Hori S."/>
            <person name="Arai W."/>
            <person name="Tsubouchi T."/>
            <person name="Morono Y."/>
            <person name="Uchiyama I."/>
            <person name="Ito T."/>
            <person name="Fujiyama A."/>
            <person name="Inagaki F."/>
            <person name="Takami H."/>
        </authorList>
    </citation>
    <scope>NUCLEOTIDE SEQUENCE</scope>
    <source>
        <strain evidence="1">Expedition CK06-06</strain>
    </source>
</reference>
<evidence type="ECO:0000313" key="1">
    <source>
        <dbReference type="EMBL" id="GAH42119.1"/>
    </source>
</evidence>
<name>X1GKI0_9ZZZZ</name>
<gene>
    <name evidence="1" type="ORF">S03H2_14118</name>
</gene>
<sequence>MRIGDWLQTNLNEARARSKTRARIKVIVTTVTIAALTYGASEALGIRASVQTATTDAYTEYVKGSLWAKIKGWIKVIQAGLDAFLTAIHYDTLHAIHRIAYLTSKDYRETMNKVYNEISKASESLGLGPYYLQLFLQNARGLILAVSTSFGRSYDMAEMEWLATFDEYLG</sequence>
<feature type="non-terminal residue" evidence="1">
    <location>
        <position position="170"/>
    </location>
</feature>
<comment type="caution">
    <text evidence="1">The sequence shown here is derived from an EMBL/GenBank/DDBJ whole genome shotgun (WGS) entry which is preliminary data.</text>
</comment>